<dbReference type="EMBL" id="BSOB01000010">
    <property type="protein sequence ID" value="GLQ92680.1"/>
    <property type="molecule type" value="Genomic_DNA"/>
</dbReference>
<gene>
    <name evidence="2" type="ORF">GCM10007901_16310</name>
</gene>
<proteinExistence type="predicted"/>
<protein>
    <recommendedName>
        <fullName evidence="4">DUF2569 domain-containing protein</fullName>
    </recommendedName>
</protein>
<dbReference type="RefSeq" id="WP_284320398.1">
    <property type="nucleotide sequence ID" value="NZ_BSOB01000010.1"/>
</dbReference>
<sequence>MLISRFDSDLRRKKAGFALWRMITWVMLLVAGFLGSQYIIHVQKLWGALQTLPAGDTENANVLHGMLNWALGYLVASFVVIVACAGCILRQTWARSVLRTVALALSVWLAYCAMQVWHQWNGLDQLAASIQAQMGDLKRPLLIEMVLQVIPIPLLLWLAWQLGQPAVRLQFRPRAG</sequence>
<accession>A0ABQ5XLZ0</accession>
<feature type="transmembrane region" description="Helical" evidence="1">
    <location>
        <begin position="70"/>
        <end position="89"/>
    </location>
</feature>
<keyword evidence="3" id="KW-1185">Reference proteome</keyword>
<evidence type="ECO:0000313" key="2">
    <source>
        <dbReference type="EMBL" id="GLQ92680.1"/>
    </source>
</evidence>
<comment type="caution">
    <text evidence="2">The sequence shown here is derived from an EMBL/GenBank/DDBJ whole genome shotgun (WGS) entry which is preliminary data.</text>
</comment>
<organism evidence="2 3">
    <name type="scientific">Dyella acidisoli</name>
    <dbReference type="NCBI Taxonomy" id="1867834"/>
    <lineage>
        <taxon>Bacteria</taxon>
        <taxon>Pseudomonadati</taxon>
        <taxon>Pseudomonadota</taxon>
        <taxon>Gammaproteobacteria</taxon>
        <taxon>Lysobacterales</taxon>
        <taxon>Rhodanobacteraceae</taxon>
        <taxon>Dyella</taxon>
    </lineage>
</organism>
<keyword evidence="1" id="KW-0472">Membrane</keyword>
<dbReference type="Proteomes" id="UP001156670">
    <property type="component" value="Unassembled WGS sequence"/>
</dbReference>
<evidence type="ECO:0000313" key="3">
    <source>
        <dbReference type="Proteomes" id="UP001156670"/>
    </source>
</evidence>
<evidence type="ECO:0008006" key="4">
    <source>
        <dbReference type="Google" id="ProtNLM"/>
    </source>
</evidence>
<reference evidence="3" key="1">
    <citation type="journal article" date="2019" name="Int. J. Syst. Evol. Microbiol.">
        <title>The Global Catalogue of Microorganisms (GCM) 10K type strain sequencing project: providing services to taxonomists for standard genome sequencing and annotation.</title>
        <authorList>
            <consortium name="The Broad Institute Genomics Platform"/>
            <consortium name="The Broad Institute Genome Sequencing Center for Infectious Disease"/>
            <person name="Wu L."/>
            <person name="Ma J."/>
        </authorList>
    </citation>
    <scope>NUCLEOTIDE SEQUENCE [LARGE SCALE GENOMIC DNA]</scope>
    <source>
        <strain evidence="3">NBRC 111980</strain>
    </source>
</reference>
<evidence type="ECO:0000256" key="1">
    <source>
        <dbReference type="SAM" id="Phobius"/>
    </source>
</evidence>
<feature type="transmembrane region" description="Helical" evidence="1">
    <location>
        <begin position="140"/>
        <end position="160"/>
    </location>
</feature>
<keyword evidence="1" id="KW-0812">Transmembrane</keyword>
<keyword evidence="1" id="KW-1133">Transmembrane helix</keyword>
<name>A0ABQ5XLZ0_9GAMM</name>
<feature type="transmembrane region" description="Helical" evidence="1">
    <location>
        <begin position="101"/>
        <end position="120"/>
    </location>
</feature>
<feature type="transmembrane region" description="Helical" evidence="1">
    <location>
        <begin position="20"/>
        <end position="40"/>
    </location>
</feature>